<comment type="caution">
    <text evidence="1">The sequence shown here is derived from an EMBL/GenBank/DDBJ whole genome shotgun (WGS) entry which is preliminary data.</text>
</comment>
<dbReference type="AlphaFoldDB" id="A0AAN9YAX5"/>
<reference evidence="1 2" key="1">
    <citation type="submission" date="2024-03" db="EMBL/GenBank/DDBJ databases">
        <title>Adaptation during the transition from Ophiocordyceps entomopathogen to insect associate is accompanied by gene loss and intensified selection.</title>
        <authorList>
            <person name="Ward C.M."/>
            <person name="Onetto C.A."/>
            <person name="Borneman A.R."/>
        </authorList>
    </citation>
    <scope>NUCLEOTIDE SEQUENCE [LARGE SCALE GENOMIC DNA]</scope>
    <source>
        <strain evidence="1">AWRI1</strain>
        <tissue evidence="1">Single Adult Female</tissue>
    </source>
</reference>
<dbReference type="EMBL" id="JBBCAQ010000003">
    <property type="protein sequence ID" value="KAK7604744.1"/>
    <property type="molecule type" value="Genomic_DNA"/>
</dbReference>
<accession>A0AAN9YAX5</accession>
<protein>
    <submittedName>
        <fullName evidence="1">Uncharacterized protein</fullName>
    </submittedName>
</protein>
<keyword evidence="2" id="KW-1185">Reference proteome</keyword>
<gene>
    <name evidence="1" type="ORF">V9T40_005930</name>
</gene>
<dbReference type="Proteomes" id="UP001367676">
    <property type="component" value="Unassembled WGS sequence"/>
</dbReference>
<evidence type="ECO:0000313" key="2">
    <source>
        <dbReference type="Proteomes" id="UP001367676"/>
    </source>
</evidence>
<proteinExistence type="predicted"/>
<organism evidence="1 2">
    <name type="scientific">Parthenolecanium corni</name>
    <dbReference type="NCBI Taxonomy" id="536013"/>
    <lineage>
        <taxon>Eukaryota</taxon>
        <taxon>Metazoa</taxon>
        <taxon>Ecdysozoa</taxon>
        <taxon>Arthropoda</taxon>
        <taxon>Hexapoda</taxon>
        <taxon>Insecta</taxon>
        <taxon>Pterygota</taxon>
        <taxon>Neoptera</taxon>
        <taxon>Paraneoptera</taxon>
        <taxon>Hemiptera</taxon>
        <taxon>Sternorrhyncha</taxon>
        <taxon>Coccoidea</taxon>
        <taxon>Coccidae</taxon>
        <taxon>Parthenolecanium</taxon>
    </lineage>
</organism>
<evidence type="ECO:0000313" key="1">
    <source>
        <dbReference type="EMBL" id="KAK7604744.1"/>
    </source>
</evidence>
<sequence length="76" mass="8592">MTGIEVFHTRPELHFRLNLYGGPVTSLTNTCRTRSIVYFCNFAFAPTSQRAWKKVGESGASCLMGQLSQQRYSMDP</sequence>
<name>A0AAN9YAX5_9HEMI</name>